<gene>
    <name evidence="1" type="ORF">APG09_00753</name>
</gene>
<organism evidence="1">
    <name type="scientific">Candidatus Methanofastidiosum methylothiophilum</name>
    <dbReference type="NCBI Taxonomy" id="1705564"/>
    <lineage>
        <taxon>Archaea</taxon>
        <taxon>Methanobacteriati</taxon>
        <taxon>Methanobacteriota</taxon>
        <taxon>Stenosarchaea group</taxon>
        <taxon>Candidatus Methanofastidiosia</taxon>
        <taxon>Candidatus Methanofastidiosales</taxon>
        <taxon>Candidatus Methanofastidiosaceae</taxon>
        <taxon>Candidatus Methanofastidiosum</taxon>
    </lineage>
</organism>
<name>A0A150JLF2_9EURY</name>
<comment type="caution">
    <text evidence="1">The sequence shown here is derived from an EMBL/GenBank/DDBJ whole genome shotgun (WGS) entry which is preliminary data.</text>
</comment>
<sequence>MAQVNSGLLFWLTCPFVGVSKFGPGGPVESIVNLHTGEYEVESRLDATFQYHTPSSRCPIAGLGGVEVEML</sequence>
<reference evidence="1" key="1">
    <citation type="journal article" date="2016" name="ISME J.">
        <title>Chasing the elusive Euryarchaeota class WSA2: genomes reveal a uniquely fastidious methyl-reducing methanogen.</title>
        <authorList>
            <person name="Nobu M.K."/>
            <person name="Narihiro T."/>
            <person name="Kuroda K."/>
            <person name="Mei R."/>
            <person name="Liu W.T."/>
        </authorList>
    </citation>
    <scope>NUCLEOTIDE SEQUENCE [LARGE SCALE GENOMIC DNA]</scope>
    <source>
        <strain evidence="1">ADurb1213_Bin02801</strain>
    </source>
</reference>
<dbReference type="EMBL" id="LNJE01000006">
    <property type="protein sequence ID" value="KYC58042.1"/>
    <property type="molecule type" value="Genomic_DNA"/>
</dbReference>
<proteinExistence type="predicted"/>
<dbReference type="AlphaFoldDB" id="A0A150JLF2"/>
<evidence type="ECO:0000313" key="1">
    <source>
        <dbReference type="EMBL" id="KYC58042.1"/>
    </source>
</evidence>
<accession>A0A150JLF2</accession>
<protein>
    <submittedName>
        <fullName evidence="1">Uncharacterized protein</fullName>
    </submittedName>
</protein>